<dbReference type="GO" id="GO:0004185">
    <property type="term" value="F:serine-type carboxypeptidase activity"/>
    <property type="evidence" value="ECO:0007669"/>
    <property type="project" value="UniProtKB-UniRule"/>
</dbReference>
<feature type="chain" id="PRO_5044530822" description="Carboxypeptidase" evidence="8">
    <location>
        <begin position="24"/>
        <end position="529"/>
    </location>
</feature>
<evidence type="ECO:0000256" key="4">
    <source>
        <dbReference type="ARBA" id="ARBA00022729"/>
    </source>
</evidence>
<evidence type="ECO:0000256" key="1">
    <source>
        <dbReference type="ARBA" id="ARBA00009431"/>
    </source>
</evidence>
<dbReference type="InterPro" id="IPR001563">
    <property type="entry name" value="Peptidase_S10"/>
</dbReference>
<dbReference type="PRINTS" id="PR00724">
    <property type="entry name" value="CRBOXYPTASEC"/>
</dbReference>
<accession>A0ABC9EWE3</accession>
<feature type="signal peptide" evidence="8">
    <location>
        <begin position="1"/>
        <end position="23"/>
    </location>
</feature>
<dbReference type="PROSITE" id="PS00560">
    <property type="entry name" value="CARBOXYPEPT_SER_HIS"/>
    <property type="match status" value="1"/>
</dbReference>
<dbReference type="Pfam" id="PF00450">
    <property type="entry name" value="Peptidase_S10"/>
    <property type="match status" value="1"/>
</dbReference>
<keyword evidence="3 8" id="KW-0645">Protease</keyword>
<evidence type="ECO:0000256" key="3">
    <source>
        <dbReference type="ARBA" id="ARBA00022670"/>
    </source>
</evidence>
<gene>
    <name evidence="9" type="ORF">URODEC1_LOCUS99200</name>
</gene>
<dbReference type="PROSITE" id="PS00131">
    <property type="entry name" value="CARBOXYPEPT_SER_SER"/>
    <property type="match status" value="1"/>
</dbReference>
<evidence type="ECO:0000256" key="8">
    <source>
        <dbReference type="RuleBase" id="RU361156"/>
    </source>
</evidence>
<dbReference type="SUPFAM" id="SSF53474">
    <property type="entry name" value="alpha/beta-Hydrolases"/>
    <property type="match status" value="1"/>
</dbReference>
<comment type="similarity">
    <text evidence="1 8">Belongs to the peptidase S10 family.</text>
</comment>
<dbReference type="InterPro" id="IPR029058">
    <property type="entry name" value="AB_hydrolase_fold"/>
</dbReference>
<dbReference type="EMBL" id="OZ075115">
    <property type="protein sequence ID" value="CAL5063991.1"/>
    <property type="molecule type" value="Genomic_DNA"/>
</dbReference>
<keyword evidence="6" id="KW-1015">Disulfide bond</keyword>
<dbReference type="EC" id="3.4.16.-" evidence="8"/>
<organism evidence="9 10">
    <name type="scientific">Urochloa decumbens</name>
    <dbReference type="NCBI Taxonomy" id="240449"/>
    <lineage>
        <taxon>Eukaryota</taxon>
        <taxon>Viridiplantae</taxon>
        <taxon>Streptophyta</taxon>
        <taxon>Embryophyta</taxon>
        <taxon>Tracheophyta</taxon>
        <taxon>Spermatophyta</taxon>
        <taxon>Magnoliopsida</taxon>
        <taxon>Liliopsida</taxon>
        <taxon>Poales</taxon>
        <taxon>Poaceae</taxon>
        <taxon>PACMAD clade</taxon>
        <taxon>Panicoideae</taxon>
        <taxon>Panicodae</taxon>
        <taxon>Paniceae</taxon>
        <taxon>Melinidinae</taxon>
        <taxon>Urochloa</taxon>
    </lineage>
</organism>
<dbReference type="InterPro" id="IPR033124">
    <property type="entry name" value="Ser_caboxypep_his_AS"/>
</dbReference>
<proteinExistence type="inferred from homology"/>
<evidence type="ECO:0000313" key="9">
    <source>
        <dbReference type="EMBL" id="CAL5063991.1"/>
    </source>
</evidence>
<keyword evidence="10" id="KW-1185">Reference proteome</keyword>
<dbReference type="Proteomes" id="UP001497457">
    <property type="component" value="Chromosome 5rd"/>
</dbReference>
<dbReference type="FunFam" id="3.40.50.11320:FF:000001">
    <property type="entry name" value="Carboxypeptidase"/>
    <property type="match status" value="1"/>
</dbReference>
<dbReference type="Gene3D" id="3.40.50.11320">
    <property type="match status" value="1"/>
</dbReference>
<protein>
    <recommendedName>
        <fullName evidence="8">Carboxypeptidase</fullName>
        <ecNumber evidence="8">3.4.16.-</ecNumber>
    </recommendedName>
</protein>
<name>A0ABC9EWE3_9POAL</name>
<evidence type="ECO:0000313" key="10">
    <source>
        <dbReference type="Proteomes" id="UP001497457"/>
    </source>
</evidence>
<keyword evidence="2 8" id="KW-0121">Carboxypeptidase</keyword>
<evidence type="ECO:0000256" key="5">
    <source>
        <dbReference type="ARBA" id="ARBA00022801"/>
    </source>
</evidence>
<dbReference type="PANTHER" id="PTHR11802">
    <property type="entry name" value="SERINE PROTEASE FAMILY S10 SERINE CARBOXYPEPTIDASE"/>
    <property type="match status" value="1"/>
</dbReference>
<evidence type="ECO:0000256" key="7">
    <source>
        <dbReference type="ARBA" id="ARBA00023180"/>
    </source>
</evidence>
<reference evidence="9 10" key="2">
    <citation type="submission" date="2024-10" db="EMBL/GenBank/DDBJ databases">
        <authorList>
            <person name="Ryan C."/>
        </authorList>
    </citation>
    <scope>NUCLEOTIDE SEQUENCE [LARGE SCALE GENOMIC DNA]</scope>
</reference>
<dbReference type="PANTHER" id="PTHR11802:SF328">
    <property type="entry name" value="CARBOXYPEPTIDASE"/>
    <property type="match status" value="1"/>
</dbReference>
<keyword evidence="7" id="KW-0325">Glycoprotein</keyword>
<dbReference type="AlphaFoldDB" id="A0ABC9EWE3"/>
<dbReference type="Gene3D" id="3.40.50.1820">
    <property type="entry name" value="alpha/beta hydrolase"/>
    <property type="match status" value="1"/>
</dbReference>
<reference evidence="10" key="1">
    <citation type="submission" date="2024-06" db="EMBL/GenBank/DDBJ databases">
        <authorList>
            <person name="Ryan C."/>
        </authorList>
    </citation>
    <scope>NUCLEOTIDE SEQUENCE [LARGE SCALE GENOMIC DNA]</scope>
</reference>
<dbReference type="Gene3D" id="6.10.250.940">
    <property type="match status" value="1"/>
</dbReference>
<keyword evidence="5 8" id="KW-0378">Hydrolase</keyword>
<keyword evidence="4 8" id="KW-0732">Signal</keyword>
<sequence>MGRKHISCCILLAILLAVPLTNAAALDDQASLLRQFIRSQQSSRVQTSDDDDGPAETDLWADPVRSFGHLPTYCKNPSGSKEADRIVALPGQPPRVNFEQYAGYVTVNEEHGRALFYYFVESPYDAASKPLVLWLNGGPGCSSLGAGAMTELGPFRVNPDGKTLSRNRHAWNNVANVIFLESPAGVGFSYSNTSSDYDRSGDGRTAVDAYNFLLHWLERFPEYKGRDFYIAGESYAGHYAPQLAAVIVAVREFTGKDPTSLKGIFVGNPYLDKYKNDKGALEFLWNHGVMSDEVWANINAHCSFGPSDGILCAVAKSPYDDPQNFYTAAGLISPYNIYAPICIQEPNGTTYSNGYVYNSRLAPNLAKKIEAIKLPGYDPCIGYYVPNYFNRLEVQEAIHARINTRWSTCSRKLHWKEAPVTVVPTLSWLVKTGLRVWVYSGDMDDVCPITATRYSVKDLNLGITKPWRPWYTPTNEVGGYVQQYKGGFTFASVRGAGHLVPSFQPKRSLVLFYSFLKGMLPPAVSLWQP</sequence>
<evidence type="ECO:0000256" key="6">
    <source>
        <dbReference type="ARBA" id="ARBA00023157"/>
    </source>
</evidence>
<dbReference type="GO" id="GO:0006508">
    <property type="term" value="P:proteolysis"/>
    <property type="evidence" value="ECO:0007669"/>
    <property type="project" value="UniProtKB-KW"/>
</dbReference>
<dbReference type="InterPro" id="IPR018202">
    <property type="entry name" value="Ser_caboxypep_ser_AS"/>
</dbReference>
<evidence type="ECO:0000256" key="2">
    <source>
        <dbReference type="ARBA" id="ARBA00022645"/>
    </source>
</evidence>
<dbReference type="FunFam" id="3.40.50.1820:FF:000573">
    <property type="entry name" value="Carboxypeptidase"/>
    <property type="match status" value="1"/>
</dbReference>